<keyword evidence="9" id="KW-0963">Cytoplasm</keyword>
<evidence type="ECO:0000256" key="1">
    <source>
        <dbReference type="ARBA" id="ARBA00003518"/>
    </source>
</evidence>
<dbReference type="NCBIfam" id="TIGR00874">
    <property type="entry name" value="talAB"/>
    <property type="match status" value="1"/>
</dbReference>
<dbReference type="Pfam" id="PF00923">
    <property type="entry name" value="TAL_FSA"/>
    <property type="match status" value="1"/>
</dbReference>
<dbReference type="FunFam" id="3.20.20.70:FF:000131">
    <property type="entry name" value="Transaldolase"/>
    <property type="match status" value="1"/>
</dbReference>
<comment type="subcellular location">
    <subcellularLocation>
        <location evidence="9">Cytoplasm</location>
    </subcellularLocation>
</comment>
<dbReference type="GO" id="GO:0006098">
    <property type="term" value="P:pentose-phosphate shunt"/>
    <property type="evidence" value="ECO:0007669"/>
    <property type="project" value="UniProtKB-UniRule"/>
</dbReference>
<accession>A0A3R9NE17</accession>
<keyword evidence="6 9" id="KW-0570">Pentose shunt</keyword>
<evidence type="ECO:0000256" key="3">
    <source>
        <dbReference type="ARBA" id="ARBA00008012"/>
    </source>
</evidence>
<dbReference type="CDD" id="cd00957">
    <property type="entry name" value="Transaldolase_TalAB"/>
    <property type="match status" value="1"/>
</dbReference>
<reference evidence="11 12" key="1">
    <citation type="submission" date="2018-12" db="EMBL/GenBank/DDBJ databases">
        <title>The Genome Submission of two Enterobacter spp. strains.</title>
        <authorList>
            <person name="Wu W."/>
            <person name="Wei L."/>
            <person name="Feng Y."/>
            <person name="Zong Z."/>
        </authorList>
    </citation>
    <scope>NUCLEOTIDE SEQUENCE [LARGE SCALE GENOMIC DNA]</scope>
    <source>
        <strain evidence="11 12">WCHEHu045002</strain>
    </source>
</reference>
<dbReference type="RefSeq" id="WP_125915584.1">
    <property type="nucleotide sequence ID" value="NZ_RWHU01000012.1"/>
</dbReference>
<evidence type="ECO:0000256" key="4">
    <source>
        <dbReference type="ARBA" id="ARBA00013151"/>
    </source>
</evidence>
<evidence type="ECO:0000256" key="8">
    <source>
        <dbReference type="ARBA" id="ARBA00048810"/>
    </source>
</evidence>
<comment type="function">
    <text evidence="1 9 10">Transaldolase is important for the balance of metabolites in the pentose-phosphate pathway.</text>
</comment>
<dbReference type="NCBIfam" id="NF009001">
    <property type="entry name" value="PRK12346.1"/>
    <property type="match status" value="1"/>
</dbReference>
<dbReference type="PANTHER" id="PTHR10683">
    <property type="entry name" value="TRANSALDOLASE"/>
    <property type="match status" value="1"/>
</dbReference>
<evidence type="ECO:0000313" key="11">
    <source>
        <dbReference type="EMBL" id="RSK63095.1"/>
    </source>
</evidence>
<dbReference type="GO" id="GO:0004801">
    <property type="term" value="F:transaldolase activity"/>
    <property type="evidence" value="ECO:0007669"/>
    <property type="project" value="UniProtKB-UniRule"/>
</dbReference>
<comment type="similarity">
    <text evidence="3 9 10">Belongs to the transaldolase family. Type 1 subfamily.</text>
</comment>
<dbReference type="PANTHER" id="PTHR10683:SF18">
    <property type="entry name" value="TRANSALDOLASE"/>
    <property type="match status" value="1"/>
</dbReference>
<dbReference type="GO" id="GO:0005829">
    <property type="term" value="C:cytosol"/>
    <property type="evidence" value="ECO:0007669"/>
    <property type="project" value="TreeGrafter"/>
</dbReference>
<dbReference type="InterPro" id="IPR004730">
    <property type="entry name" value="Transaldolase_1"/>
</dbReference>
<comment type="pathway">
    <text evidence="2 9 10">Carbohydrate degradation; pentose phosphate pathway; D-glyceraldehyde 3-phosphate and beta-D-fructose 6-phosphate from D-ribose 5-phosphate and D-xylulose 5-phosphate (non-oxidative stage): step 2/3.</text>
</comment>
<keyword evidence="5 9" id="KW-0808">Transferase</keyword>
<proteinExistence type="inferred from homology"/>
<dbReference type="EC" id="2.2.1.2" evidence="4 9"/>
<dbReference type="AlphaFoldDB" id="A0A3R9NE17"/>
<evidence type="ECO:0000313" key="12">
    <source>
        <dbReference type="Proteomes" id="UP000276389"/>
    </source>
</evidence>
<organism evidence="11 12">
    <name type="scientific">Enterobacter huaxiensis</name>
    <dbReference type="NCBI Taxonomy" id="2494702"/>
    <lineage>
        <taxon>Bacteria</taxon>
        <taxon>Pseudomonadati</taxon>
        <taxon>Pseudomonadota</taxon>
        <taxon>Gammaproteobacteria</taxon>
        <taxon>Enterobacterales</taxon>
        <taxon>Enterobacteriaceae</taxon>
        <taxon>Enterobacter</taxon>
    </lineage>
</organism>
<evidence type="ECO:0000256" key="10">
    <source>
        <dbReference type="RuleBase" id="RU004155"/>
    </source>
</evidence>
<comment type="caution">
    <text evidence="11">The sequence shown here is derived from an EMBL/GenBank/DDBJ whole genome shotgun (WGS) entry which is preliminary data.</text>
</comment>
<feature type="active site" description="Schiff-base intermediate with substrate" evidence="9">
    <location>
        <position position="131"/>
    </location>
</feature>
<keyword evidence="7 9" id="KW-0704">Schiff base</keyword>
<evidence type="ECO:0000256" key="2">
    <source>
        <dbReference type="ARBA" id="ARBA00004857"/>
    </source>
</evidence>
<evidence type="ECO:0000256" key="5">
    <source>
        <dbReference type="ARBA" id="ARBA00022679"/>
    </source>
</evidence>
<dbReference type="InterPro" id="IPR018225">
    <property type="entry name" value="Transaldolase_AS"/>
</dbReference>
<dbReference type="HAMAP" id="MF_00492">
    <property type="entry name" value="Transaldolase_1"/>
    <property type="match status" value="1"/>
</dbReference>
<comment type="catalytic activity">
    <reaction evidence="8 9 10">
        <text>D-sedoheptulose 7-phosphate + D-glyceraldehyde 3-phosphate = D-erythrose 4-phosphate + beta-D-fructose 6-phosphate</text>
        <dbReference type="Rhea" id="RHEA:17053"/>
        <dbReference type="ChEBI" id="CHEBI:16897"/>
        <dbReference type="ChEBI" id="CHEBI:57483"/>
        <dbReference type="ChEBI" id="CHEBI:57634"/>
        <dbReference type="ChEBI" id="CHEBI:59776"/>
        <dbReference type="EC" id="2.2.1.2"/>
    </reaction>
</comment>
<gene>
    <name evidence="9 11" type="primary">tal</name>
    <name evidence="11" type="ORF">EJE24_22330</name>
</gene>
<dbReference type="EMBL" id="RWHU01000012">
    <property type="protein sequence ID" value="RSK63095.1"/>
    <property type="molecule type" value="Genomic_DNA"/>
</dbReference>
<dbReference type="InterPro" id="IPR001585">
    <property type="entry name" value="TAL/FSA"/>
</dbReference>
<dbReference type="Proteomes" id="UP000276389">
    <property type="component" value="Unassembled WGS sequence"/>
</dbReference>
<dbReference type="Gene3D" id="3.20.20.70">
    <property type="entry name" value="Aldolase class I"/>
    <property type="match status" value="1"/>
</dbReference>
<dbReference type="SUPFAM" id="SSF51569">
    <property type="entry name" value="Aldolase"/>
    <property type="match status" value="1"/>
</dbReference>
<dbReference type="InterPro" id="IPR013785">
    <property type="entry name" value="Aldolase_TIM"/>
</dbReference>
<dbReference type="UniPathway" id="UPA00115">
    <property type="reaction ID" value="UER00414"/>
</dbReference>
<dbReference type="PROSITE" id="PS00958">
    <property type="entry name" value="TRANSALDOLASE_2"/>
    <property type="match status" value="1"/>
</dbReference>
<dbReference type="GO" id="GO:0005975">
    <property type="term" value="P:carbohydrate metabolic process"/>
    <property type="evidence" value="ECO:0007669"/>
    <property type="project" value="InterPro"/>
</dbReference>
<name>A0A3R9NE17_9ENTR</name>
<evidence type="ECO:0000256" key="7">
    <source>
        <dbReference type="ARBA" id="ARBA00023270"/>
    </source>
</evidence>
<dbReference type="PROSITE" id="PS01054">
    <property type="entry name" value="TRANSALDOLASE_1"/>
    <property type="match status" value="1"/>
</dbReference>
<protein>
    <recommendedName>
        <fullName evidence="4 9">Transaldolase</fullName>
        <ecNumber evidence="4 9">2.2.1.2</ecNumber>
    </recommendedName>
</protein>
<sequence>MNSFEKLSALSTIVVDSGDIEYVLKYQPEDATTNPSLIYKAASLPAYASLIPEAVKACQAANIPQKALLSTICDHLSVLVGKQIAAHIPGVISTEVDARLSYDTNACVKKARELIALYGSYGVSKDKVLIKLASTWEGIRAAEVLEKEGIRCNLTLLFSFAQARACADAGVTLISPFVGRITDWYKARQPEALEHSDPGVESVRNIYRFYKQHGYRTIVMGASFRTPEQVLALAGCDKLTVSPAVLQQLVESDLPVKRALEFSESVNEKPEKITESAFRWEHNSDPMAVEKLAEGIRLFAADQQKLEEMIAGYL</sequence>
<evidence type="ECO:0000256" key="9">
    <source>
        <dbReference type="HAMAP-Rule" id="MF_00492"/>
    </source>
</evidence>
<evidence type="ECO:0000256" key="6">
    <source>
        <dbReference type="ARBA" id="ARBA00023126"/>
    </source>
</evidence>